<dbReference type="AlphaFoldDB" id="A0A4R5XGC5"/>
<feature type="region of interest" description="Disordered" evidence="1">
    <location>
        <begin position="1"/>
        <end position="30"/>
    </location>
</feature>
<dbReference type="EMBL" id="ML170156">
    <property type="protein sequence ID" value="TDL30234.1"/>
    <property type="molecule type" value="Genomic_DNA"/>
</dbReference>
<keyword evidence="3" id="KW-1185">Reference proteome</keyword>
<organism evidence="2 3">
    <name type="scientific">Rickenella mellea</name>
    <dbReference type="NCBI Taxonomy" id="50990"/>
    <lineage>
        <taxon>Eukaryota</taxon>
        <taxon>Fungi</taxon>
        <taxon>Dikarya</taxon>
        <taxon>Basidiomycota</taxon>
        <taxon>Agaricomycotina</taxon>
        <taxon>Agaricomycetes</taxon>
        <taxon>Hymenochaetales</taxon>
        <taxon>Rickenellaceae</taxon>
        <taxon>Rickenella</taxon>
    </lineage>
</organism>
<gene>
    <name evidence="2" type="ORF">BD410DRAFT_798612</name>
</gene>
<dbReference type="VEuPathDB" id="FungiDB:BD410DRAFT_798612"/>
<reference evidence="2 3" key="1">
    <citation type="submission" date="2018-06" db="EMBL/GenBank/DDBJ databases">
        <title>A transcriptomic atlas of mushroom development highlights an independent origin of complex multicellularity.</title>
        <authorList>
            <consortium name="DOE Joint Genome Institute"/>
            <person name="Krizsan K."/>
            <person name="Almasi E."/>
            <person name="Merenyi Z."/>
            <person name="Sahu N."/>
            <person name="Viragh M."/>
            <person name="Koszo T."/>
            <person name="Mondo S."/>
            <person name="Kiss B."/>
            <person name="Balint B."/>
            <person name="Kues U."/>
            <person name="Barry K."/>
            <person name="Hegedus J.C."/>
            <person name="Henrissat B."/>
            <person name="Johnson J."/>
            <person name="Lipzen A."/>
            <person name="Ohm R."/>
            <person name="Nagy I."/>
            <person name="Pangilinan J."/>
            <person name="Yan J."/>
            <person name="Xiong Y."/>
            <person name="Grigoriev I.V."/>
            <person name="Hibbett D.S."/>
            <person name="Nagy L.G."/>
        </authorList>
    </citation>
    <scope>NUCLEOTIDE SEQUENCE [LARGE SCALE GENOMIC DNA]</scope>
    <source>
        <strain evidence="2 3">SZMC22713</strain>
    </source>
</reference>
<evidence type="ECO:0000313" key="3">
    <source>
        <dbReference type="Proteomes" id="UP000294933"/>
    </source>
</evidence>
<dbReference type="Proteomes" id="UP000294933">
    <property type="component" value="Unassembled WGS sequence"/>
</dbReference>
<protein>
    <submittedName>
        <fullName evidence="2">Uncharacterized protein</fullName>
    </submittedName>
</protein>
<sequence length="220" mass="24195">MASQNPKPTDSAATRSKSHAQIVSDSNQELETLREEIAQLRKMTKTAEKGKKSNQVSHGRSKEHVVLLTVLRKSGESATFIQQGATFLSHFKKTIPAFLLNRALIYNNFSIAVRKRMFDAISPSFDIELPKVGTVSIAYVAILASTVLDAANGGSLVSTLTWNEKGDTHILDVIKFSALQRYLDEAAEADLKAARAAAYSFDDSFDYYDNGPVLSSIYDE</sequence>
<name>A0A4R5XGC5_9AGAM</name>
<accession>A0A4R5XGC5</accession>
<proteinExistence type="predicted"/>
<evidence type="ECO:0000256" key="1">
    <source>
        <dbReference type="SAM" id="MobiDB-lite"/>
    </source>
</evidence>
<evidence type="ECO:0000313" key="2">
    <source>
        <dbReference type="EMBL" id="TDL30234.1"/>
    </source>
</evidence>